<reference evidence="4 5" key="1">
    <citation type="submission" date="2021-12" db="EMBL/GenBank/DDBJ databases">
        <title>Genome sequencing of bacteria with rrn-lacking chromosome and rrn-plasmid.</title>
        <authorList>
            <person name="Anda M."/>
            <person name="Iwasaki W."/>
        </authorList>
    </citation>
    <scope>NUCLEOTIDE SEQUENCE [LARGE SCALE GENOMIC DNA]</scope>
    <source>
        <strain evidence="4 5">NBRC 15940</strain>
    </source>
</reference>
<comment type="caution">
    <text evidence="4">The sequence shown here is derived from an EMBL/GenBank/DDBJ whole genome shotgun (WGS) entry which is preliminary data.</text>
</comment>
<keyword evidence="5" id="KW-1185">Reference proteome</keyword>
<evidence type="ECO:0000313" key="5">
    <source>
        <dbReference type="Proteomes" id="UP001310022"/>
    </source>
</evidence>
<keyword evidence="2" id="KW-0812">Transmembrane</keyword>
<keyword evidence="1" id="KW-0175">Coiled coil</keyword>
<dbReference type="Pfam" id="PF13185">
    <property type="entry name" value="GAF_2"/>
    <property type="match status" value="1"/>
</dbReference>
<dbReference type="SUPFAM" id="SSF55781">
    <property type="entry name" value="GAF domain-like"/>
    <property type="match status" value="1"/>
</dbReference>
<feature type="coiled-coil region" evidence="1">
    <location>
        <begin position="331"/>
        <end position="390"/>
    </location>
</feature>
<evidence type="ECO:0000256" key="1">
    <source>
        <dbReference type="SAM" id="Coils"/>
    </source>
</evidence>
<feature type="transmembrane region" description="Helical" evidence="2">
    <location>
        <begin position="9"/>
        <end position="31"/>
    </location>
</feature>
<proteinExistence type="predicted"/>
<dbReference type="InterPro" id="IPR035965">
    <property type="entry name" value="PAS-like_dom_sf"/>
</dbReference>
<dbReference type="Gene3D" id="3.30.450.40">
    <property type="match status" value="1"/>
</dbReference>
<gene>
    <name evidence="4" type="ORF">PEDI_42920</name>
</gene>
<protein>
    <recommendedName>
        <fullName evidence="3">PAS domain-containing protein</fullName>
    </recommendedName>
</protein>
<feature type="domain" description="PAS" evidence="3">
    <location>
        <begin position="387"/>
        <end position="457"/>
    </location>
</feature>
<dbReference type="AlphaFoldDB" id="A0AAN4W480"/>
<evidence type="ECO:0000259" key="3">
    <source>
        <dbReference type="PROSITE" id="PS50112"/>
    </source>
</evidence>
<keyword evidence="2" id="KW-0472">Membrane</keyword>
<feature type="transmembrane region" description="Helical" evidence="2">
    <location>
        <begin position="43"/>
        <end position="65"/>
    </location>
</feature>
<sequence length="520" mass="59787">MRKFFTHPLAVTVICITVLFPLLLSLLTYYFLHDFDNERVSQFFTVFYAIIIGYYIVATWLIFFFTKSVGKQIGAILVGLDTLYSGKWGEVRPSKKKNWSTPYREHLFDFSNYLSKTTDFVENLGAKGENVQELELMNENDRLGKSLIALRDRLAEISLKEEKRNWSNEGLAKFTSILREINNDQQDTAFDLFLSDLVRYLDANQGALYVVEETDEGKAVMKMAACYAYGRKKYQQAEIQVGEGLVGQAYLEKETIYLTEVPQDYLKITSGLGEALPTCVTVMPLIFNEEVHGILELASFEKIEEFQMEFLDKLGNNVASALSSWKIAINTKQMMKRLQESEHETRQQEEELRQNLEELQATQENFHRLREEKEAELNEEKQRSEDLANVFKKILDQLPNKVFLKDAECRMVIINEATRAVMGGDDSKIIGLSDIDFFGPEKGGDLVAVEKDIIRNGAQEFLQREQDALSGGKEQYLRTIKMPFYIDHLKQNGLLGIQFDETELVKLREEVETLKTSVES</sequence>
<accession>A0AAN4W480</accession>
<dbReference type="RefSeq" id="WP_338238863.1">
    <property type="nucleotide sequence ID" value="NZ_BQKE01000003.1"/>
</dbReference>
<dbReference type="Gene3D" id="3.30.450.20">
    <property type="entry name" value="PAS domain"/>
    <property type="match status" value="1"/>
</dbReference>
<name>A0AAN4W480_9BACT</name>
<evidence type="ECO:0000313" key="4">
    <source>
        <dbReference type="EMBL" id="GJM63740.1"/>
    </source>
</evidence>
<evidence type="ECO:0000256" key="2">
    <source>
        <dbReference type="SAM" id="Phobius"/>
    </source>
</evidence>
<dbReference type="InterPro" id="IPR029016">
    <property type="entry name" value="GAF-like_dom_sf"/>
</dbReference>
<dbReference type="Proteomes" id="UP001310022">
    <property type="component" value="Unassembled WGS sequence"/>
</dbReference>
<dbReference type="EMBL" id="BQKE01000003">
    <property type="protein sequence ID" value="GJM63740.1"/>
    <property type="molecule type" value="Genomic_DNA"/>
</dbReference>
<dbReference type="SUPFAM" id="SSF55785">
    <property type="entry name" value="PYP-like sensor domain (PAS domain)"/>
    <property type="match status" value="1"/>
</dbReference>
<keyword evidence="2" id="KW-1133">Transmembrane helix</keyword>
<dbReference type="InterPro" id="IPR000014">
    <property type="entry name" value="PAS"/>
</dbReference>
<dbReference type="InterPro" id="IPR003018">
    <property type="entry name" value="GAF"/>
</dbReference>
<dbReference type="PROSITE" id="PS50112">
    <property type="entry name" value="PAS"/>
    <property type="match status" value="1"/>
</dbReference>
<organism evidence="4 5">
    <name type="scientific">Persicobacter diffluens</name>
    <dbReference type="NCBI Taxonomy" id="981"/>
    <lineage>
        <taxon>Bacteria</taxon>
        <taxon>Pseudomonadati</taxon>
        <taxon>Bacteroidota</taxon>
        <taxon>Cytophagia</taxon>
        <taxon>Cytophagales</taxon>
        <taxon>Persicobacteraceae</taxon>
        <taxon>Persicobacter</taxon>
    </lineage>
</organism>